<gene>
    <name evidence="1" type="ORF">K504DRAFT_492468</name>
</gene>
<name>A0A6G1K4W2_9PLEO</name>
<dbReference type="Proteomes" id="UP000799428">
    <property type="component" value="Unassembled WGS sequence"/>
</dbReference>
<dbReference type="AlphaFoldDB" id="A0A6G1K4W2"/>
<proteinExistence type="predicted"/>
<dbReference type="EMBL" id="MU005773">
    <property type="protein sequence ID" value="KAF2707848.1"/>
    <property type="molecule type" value="Genomic_DNA"/>
</dbReference>
<accession>A0A6G1K4W2</accession>
<reference evidence="1" key="1">
    <citation type="journal article" date="2020" name="Stud. Mycol.">
        <title>101 Dothideomycetes genomes: a test case for predicting lifestyles and emergence of pathogens.</title>
        <authorList>
            <person name="Haridas S."/>
            <person name="Albert R."/>
            <person name="Binder M."/>
            <person name="Bloem J."/>
            <person name="Labutti K."/>
            <person name="Salamov A."/>
            <person name="Andreopoulos B."/>
            <person name="Baker S."/>
            <person name="Barry K."/>
            <person name="Bills G."/>
            <person name="Bluhm B."/>
            <person name="Cannon C."/>
            <person name="Castanera R."/>
            <person name="Culley D."/>
            <person name="Daum C."/>
            <person name="Ezra D."/>
            <person name="Gonzalez J."/>
            <person name="Henrissat B."/>
            <person name="Kuo A."/>
            <person name="Liang C."/>
            <person name="Lipzen A."/>
            <person name="Lutzoni F."/>
            <person name="Magnuson J."/>
            <person name="Mondo S."/>
            <person name="Nolan M."/>
            <person name="Ohm R."/>
            <person name="Pangilinan J."/>
            <person name="Park H.-J."/>
            <person name="Ramirez L."/>
            <person name="Alfaro M."/>
            <person name="Sun H."/>
            <person name="Tritt A."/>
            <person name="Yoshinaga Y."/>
            <person name="Zwiers L.-H."/>
            <person name="Turgeon B."/>
            <person name="Goodwin S."/>
            <person name="Spatafora J."/>
            <person name="Crous P."/>
            <person name="Grigoriev I."/>
        </authorList>
    </citation>
    <scope>NUCLEOTIDE SEQUENCE</scope>
    <source>
        <strain evidence="1">CBS 279.74</strain>
    </source>
</reference>
<keyword evidence="2" id="KW-1185">Reference proteome</keyword>
<evidence type="ECO:0000313" key="2">
    <source>
        <dbReference type="Proteomes" id="UP000799428"/>
    </source>
</evidence>
<protein>
    <submittedName>
        <fullName evidence="1">Uncharacterized protein</fullName>
    </submittedName>
</protein>
<evidence type="ECO:0000313" key="1">
    <source>
        <dbReference type="EMBL" id="KAF2707848.1"/>
    </source>
</evidence>
<sequence length="210" mass="23378">MQHLGHIKYTPDQGQTMDKWVRESCVEYDDPGEESIYVAFGETPYEEVVSIFQLPSEIASMEECPSGSVAGIRLYVTGLHESISLNYGMLLDFTGRHGIETDIPCGLGNLDVSMRTPVLSIIHWWAFPLPPAGNARIVNSPNGSLYHQQHKHFSRWLRGTTEVKVNAPASLFPRIRIAGSGEPSASEEFRKHIFISANHKRGTISVSFPP</sequence>
<organism evidence="1 2">
    <name type="scientific">Pleomassaria siparia CBS 279.74</name>
    <dbReference type="NCBI Taxonomy" id="1314801"/>
    <lineage>
        <taxon>Eukaryota</taxon>
        <taxon>Fungi</taxon>
        <taxon>Dikarya</taxon>
        <taxon>Ascomycota</taxon>
        <taxon>Pezizomycotina</taxon>
        <taxon>Dothideomycetes</taxon>
        <taxon>Pleosporomycetidae</taxon>
        <taxon>Pleosporales</taxon>
        <taxon>Pleomassariaceae</taxon>
        <taxon>Pleomassaria</taxon>
    </lineage>
</organism>